<reference evidence="1" key="1">
    <citation type="submission" date="2013-11" db="EMBL/GenBank/DDBJ databases">
        <title>The Genome Sequence of Phytophthora parasitica CHvinca01.</title>
        <authorList>
            <consortium name="The Broad Institute Genomics Platform"/>
            <person name="Russ C."/>
            <person name="Tyler B."/>
            <person name="Panabieres F."/>
            <person name="Shan W."/>
            <person name="Tripathy S."/>
            <person name="Grunwald N."/>
            <person name="Machado M."/>
            <person name="Johnson C.S."/>
            <person name="Arredondo F."/>
            <person name="Hong C."/>
            <person name="Coffey M."/>
            <person name="Young S.K."/>
            <person name="Zeng Q."/>
            <person name="Gargeya S."/>
            <person name="Fitzgerald M."/>
            <person name="Abouelleil A."/>
            <person name="Alvarado L."/>
            <person name="Chapman S.B."/>
            <person name="Gainer-Dewar J."/>
            <person name="Goldberg J."/>
            <person name="Griggs A."/>
            <person name="Gujja S."/>
            <person name="Hansen M."/>
            <person name="Howarth C."/>
            <person name="Imamovic A."/>
            <person name="Ireland A."/>
            <person name="Larimer J."/>
            <person name="McCowan C."/>
            <person name="Murphy C."/>
            <person name="Pearson M."/>
            <person name="Poon T.W."/>
            <person name="Priest M."/>
            <person name="Roberts A."/>
            <person name="Saif S."/>
            <person name="Shea T."/>
            <person name="Sykes S."/>
            <person name="Wortman J."/>
            <person name="Nusbaum C."/>
            <person name="Birren B."/>
        </authorList>
    </citation>
    <scope>NUCLEOTIDE SEQUENCE [LARGE SCALE GENOMIC DNA]</scope>
    <source>
        <strain evidence="1">CHvinca01</strain>
    </source>
</reference>
<organism evidence="1">
    <name type="scientific">Phytophthora nicotianae</name>
    <name type="common">Potato buckeye rot agent</name>
    <name type="synonym">Phytophthora parasitica</name>
    <dbReference type="NCBI Taxonomy" id="4792"/>
    <lineage>
        <taxon>Eukaryota</taxon>
        <taxon>Sar</taxon>
        <taxon>Stramenopiles</taxon>
        <taxon>Oomycota</taxon>
        <taxon>Peronosporomycetes</taxon>
        <taxon>Peronosporales</taxon>
        <taxon>Peronosporaceae</taxon>
        <taxon>Phytophthora</taxon>
    </lineage>
</organism>
<accession>W2JWU3</accession>
<dbReference type="AlphaFoldDB" id="W2JWU3"/>
<feature type="non-terminal residue" evidence="1">
    <location>
        <position position="1"/>
    </location>
</feature>
<evidence type="ECO:0000313" key="1">
    <source>
        <dbReference type="EMBL" id="ETL77348.1"/>
    </source>
</evidence>
<gene>
    <name evidence="1" type="ORF">L917_21711</name>
</gene>
<proteinExistence type="predicted"/>
<dbReference type="Proteomes" id="UP000054423">
    <property type="component" value="Unassembled WGS sequence"/>
</dbReference>
<name>W2JWU3_PHYNI</name>
<sequence length="44" mass="5052">IVQSIAHCHNRTRSKCFIFSSKYLSDLFMHFALFCNASSTIRIG</sequence>
<dbReference type="EMBL" id="KI683765">
    <property type="protein sequence ID" value="ETL77348.1"/>
    <property type="molecule type" value="Genomic_DNA"/>
</dbReference>
<protein>
    <submittedName>
        <fullName evidence="1">Uncharacterized protein</fullName>
    </submittedName>
</protein>